<dbReference type="InterPro" id="IPR040244">
    <property type="entry name" value="EDR4-like"/>
</dbReference>
<dbReference type="PANTHER" id="PTHR31105:SF38">
    <property type="entry name" value="PROTEIN ENHANCED DISEASE RESISTANCE 4"/>
    <property type="match status" value="1"/>
</dbReference>
<name>A0A2I0A8I2_9ASPA</name>
<dbReference type="AlphaFoldDB" id="A0A2I0A8I2"/>
<feature type="domain" description="Probable zinc-ribbon" evidence="1">
    <location>
        <begin position="114"/>
        <end position="155"/>
    </location>
</feature>
<dbReference type="Pfam" id="PF11331">
    <property type="entry name" value="Zn_ribbon_12"/>
    <property type="match status" value="1"/>
</dbReference>
<evidence type="ECO:0000313" key="2">
    <source>
        <dbReference type="EMBL" id="PKA51846.1"/>
    </source>
</evidence>
<dbReference type="PANTHER" id="PTHR31105">
    <property type="entry name" value="EXTRA-LARGE G-PROTEIN-LIKE"/>
    <property type="match status" value="1"/>
</dbReference>
<reference evidence="2 3" key="1">
    <citation type="journal article" date="2017" name="Nature">
        <title>The Apostasia genome and the evolution of orchids.</title>
        <authorList>
            <person name="Zhang G.Q."/>
            <person name="Liu K.W."/>
            <person name="Li Z."/>
            <person name="Lohaus R."/>
            <person name="Hsiao Y.Y."/>
            <person name="Niu S.C."/>
            <person name="Wang J.Y."/>
            <person name="Lin Y.C."/>
            <person name="Xu Q."/>
            <person name="Chen L.J."/>
            <person name="Yoshida K."/>
            <person name="Fujiwara S."/>
            <person name="Wang Z.W."/>
            <person name="Zhang Y.Q."/>
            <person name="Mitsuda N."/>
            <person name="Wang M."/>
            <person name="Liu G.H."/>
            <person name="Pecoraro L."/>
            <person name="Huang H.X."/>
            <person name="Xiao X.J."/>
            <person name="Lin M."/>
            <person name="Wu X.Y."/>
            <person name="Wu W.L."/>
            <person name="Chen Y.Y."/>
            <person name="Chang S.B."/>
            <person name="Sakamoto S."/>
            <person name="Ohme-Takagi M."/>
            <person name="Yagi M."/>
            <person name="Zeng S.J."/>
            <person name="Shen C.Y."/>
            <person name="Yeh C.M."/>
            <person name="Luo Y.B."/>
            <person name="Tsai W.C."/>
            <person name="Van de Peer Y."/>
            <person name="Liu Z.J."/>
        </authorList>
    </citation>
    <scope>NUCLEOTIDE SEQUENCE [LARGE SCALE GENOMIC DNA]</scope>
    <source>
        <strain evidence="3">cv. Shenzhen</strain>
        <tissue evidence="2">Stem</tissue>
    </source>
</reference>
<dbReference type="EMBL" id="KZ452012">
    <property type="protein sequence ID" value="PKA51846.1"/>
    <property type="molecule type" value="Genomic_DNA"/>
</dbReference>
<gene>
    <name evidence="2" type="primary">Y-1</name>
    <name evidence="2" type="ORF">AXF42_Ash008075</name>
</gene>
<keyword evidence="3" id="KW-1185">Reference proteome</keyword>
<dbReference type="OrthoDB" id="759648at2759"/>
<dbReference type="Proteomes" id="UP000236161">
    <property type="component" value="Unassembled WGS sequence"/>
</dbReference>
<dbReference type="GO" id="GO:1900150">
    <property type="term" value="P:regulation of defense response to fungus"/>
    <property type="evidence" value="ECO:0007669"/>
    <property type="project" value="InterPro"/>
</dbReference>
<accession>A0A2I0A8I2</accession>
<dbReference type="InterPro" id="IPR021480">
    <property type="entry name" value="Zinc_ribbon_12"/>
</dbReference>
<dbReference type="STRING" id="1088818.A0A2I0A8I2"/>
<proteinExistence type="predicted"/>
<sequence>MSRRTFRLERVSESIGGESNGEDVGYFQTEQQLNKLSLKGRNSCKEIAANDSKLKCIDEAHVRLFNSMNSHQSSICEACSRCSYHSSVKEQVKNSSMKEKKHQAMRHCRPIFNAAPFFTCNKCFKLLQLPEDFLVSKRGLKKLRCGACAEVLVLSFSSASLKERSCFHGRKGKEEVPPLHQLMGYFSATELLCQVSEEDEGYESSEPAMPDSYKVYEKVRKNQLLQQVKDEVENDDSYKILRKTALPPLNSLVKGVRRTWARNSGSMKLKAPVKQ</sequence>
<evidence type="ECO:0000313" key="3">
    <source>
        <dbReference type="Proteomes" id="UP000236161"/>
    </source>
</evidence>
<organism evidence="2 3">
    <name type="scientific">Apostasia shenzhenica</name>
    <dbReference type="NCBI Taxonomy" id="1088818"/>
    <lineage>
        <taxon>Eukaryota</taxon>
        <taxon>Viridiplantae</taxon>
        <taxon>Streptophyta</taxon>
        <taxon>Embryophyta</taxon>
        <taxon>Tracheophyta</taxon>
        <taxon>Spermatophyta</taxon>
        <taxon>Magnoliopsida</taxon>
        <taxon>Liliopsida</taxon>
        <taxon>Asparagales</taxon>
        <taxon>Orchidaceae</taxon>
        <taxon>Apostasioideae</taxon>
        <taxon>Apostasia</taxon>
    </lineage>
</organism>
<evidence type="ECO:0000259" key="1">
    <source>
        <dbReference type="Pfam" id="PF11331"/>
    </source>
</evidence>
<protein>
    <recommendedName>
        <fullName evidence="1">Probable zinc-ribbon domain-containing protein</fullName>
    </recommendedName>
</protein>